<dbReference type="PANTHER" id="PTHR36855:SF1">
    <property type="entry name" value="PEROXISOME MEMBRANE ANCHOR PROTEIN PEX14P N-TERMINAL DOMAIN-CONTAINING PROTEIN"/>
    <property type="match status" value="1"/>
</dbReference>
<gene>
    <name evidence="3" type="ORF">EC973_000004</name>
</gene>
<dbReference type="Pfam" id="PF25871">
    <property type="entry name" value="HTH_76"/>
    <property type="match status" value="2"/>
</dbReference>
<accession>A0A8H7BTV2</accession>
<organism evidence="3 4">
    <name type="scientific">Apophysomyces ossiformis</name>
    <dbReference type="NCBI Taxonomy" id="679940"/>
    <lineage>
        <taxon>Eukaryota</taxon>
        <taxon>Fungi</taxon>
        <taxon>Fungi incertae sedis</taxon>
        <taxon>Mucoromycota</taxon>
        <taxon>Mucoromycotina</taxon>
        <taxon>Mucoromycetes</taxon>
        <taxon>Mucorales</taxon>
        <taxon>Mucorineae</taxon>
        <taxon>Mucoraceae</taxon>
        <taxon>Apophysomyces</taxon>
    </lineage>
</organism>
<evidence type="ECO:0000259" key="2">
    <source>
        <dbReference type="Pfam" id="PF25871"/>
    </source>
</evidence>
<feature type="domain" description="Enoyl-CoA hydratase/isomerase" evidence="1">
    <location>
        <begin position="372"/>
        <end position="543"/>
    </location>
</feature>
<dbReference type="OrthoDB" id="9936937at2759"/>
<evidence type="ECO:0000259" key="1">
    <source>
        <dbReference type="Pfam" id="PF16113"/>
    </source>
</evidence>
<dbReference type="Gene3D" id="3.90.226.10">
    <property type="entry name" value="2-enoyl-CoA Hydratase, Chain A, domain 1"/>
    <property type="match status" value="1"/>
</dbReference>
<dbReference type="PANTHER" id="PTHR36855">
    <property type="entry name" value="CHROMOSOME 10, WHOLE GENOME SHOTGUN SEQUENCE"/>
    <property type="match status" value="1"/>
</dbReference>
<dbReference type="AlphaFoldDB" id="A0A8H7BTV2"/>
<dbReference type="InterPro" id="IPR058841">
    <property type="entry name" value="HTH_76"/>
</dbReference>
<dbReference type="InterPro" id="IPR045004">
    <property type="entry name" value="ECH_dom"/>
</dbReference>
<sequence>MQLSDFSAEQKEVFTEFRGHQWDNDTSFRIGLENIMKQMEGKQNDRDQVEARILEAKHFYFSKTKKPFELRQYIEYEKALEEQTRKDQIAQFERLEEYDFDNDEAYLAGLPNVIQGWIDGKGRGWSTEHLENEFTKLKAFYYAKCVENVDIAAYLKWRKRKETPAASACPFAHTWNRRGKGGNAQLPTSSNFVSTEKSHGAFVATLSGQSSFNALTVSRLLEVKEALEAAQDDHSITSLLIMPTVVETEKPEPVDTINQRIRSKDTKIVSKGLAYEETAALVADKPELIQASQQKLADTYYELVRSVINHSQKPMAMFLNGGIPIHASYLSLWVGYMRVITENVVVDFGLKPGHAPVPPLLLLSLSRTLAEKKLPAGIDLYLALAPSDLTKLRGPELLRLGLADTFVPESRLNDAYKDIKRMTVCKGSQTNKAFGFVASIYHTYAGPDKLEVWKENIETIFGAAETFEDLLERLKSKNDYWSKTILSHWDALPPNLLKATMTRRDGARNVVFKAVQESRNLREVGKVLQLESNLNAKWRQTDDYRRWIENKMDWTGRLEEPDEQAIRFYFEEDLIPNEGIPVIYDAPAEKPKEVAVCPVTGQKGALACPVSGQVALEAATAVCPVTGQRSSQEATCPVTAQTSTEQGATTCPVTGQKSISGCPVMGH</sequence>
<evidence type="ECO:0000313" key="3">
    <source>
        <dbReference type="EMBL" id="KAF7732733.1"/>
    </source>
</evidence>
<reference evidence="3" key="1">
    <citation type="submission" date="2020-01" db="EMBL/GenBank/DDBJ databases">
        <title>Genome Sequencing of Three Apophysomyces-Like Fungal Strains Confirms a Novel Fungal Genus in the Mucoromycota with divergent Burkholderia-like Endosymbiotic Bacteria.</title>
        <authorList>
            <person name="Stajich J.E."/>
            <person name="Macias A.M."/>
            <person name="Carter-House D."/>
            <person name="Lovett B."/>
            <person name="Kasson L.R."/>
            <person name="Berry K."/>
            <person name="Grigoriev I."/>
            <person name="Chang Y."/>
            <person name="Spatafora J."/>
            <person name="Kasson M.T."/>
        </authorList>
    </citation>
    <scope>NUCLEOTIDE SEQUENCE</scope>
    <source>
        <strain evidence="3">NRRL A-21654</strain>
    </source>
</reference>
<protein>
    <submittedName>
        <fullName evidence="3">Uncharacterized protein</fullName>
    </submittedName>
</protein>
<comment type="caution">
    <text evidence="3">The sequence shown here is derived from an EMBL/GenBank/DDBJ whole genome shotgun (WGS) entry which is preliminary data.</text>
</comment>
<feature type="domain" description="PEX14-like helix-turn-helix" evidence="2">
    <location>
        <begin position="12"/>
        <end position="79"/>
    </location>
</feature>
<dbReference type="EMBL" id="JABAYA010000001">
    <property type="protein sequence ID" value="KAF7732733.1"/>
    <property type="molecule type" value="Genomic_DNA"/>
</dbReference>
<keyword evidence="4" id="KW-1185">Reference proteome</keyword>
<feature type="domain" description="PEX14-like helix-turn-helix" evidence="2">
    <location>
        <begin position="90"/>
        <end position="161"/>
    </location>
</feature>
<proteinExistence type="predicted"/>
<dbReference type="Proteomes" id="UP000605846">
    <property type="component" value="Unassembled WGS sequence"/>
</dbReference>
<evidence type="ECO:0000313" key="4">
    <source>
        <dbReference type="Proteomes" id="UP000605846"/>
    </source>
</evidence>
<name>A0A8H7BTV2_9FUNG</name>
<dbReference type="Pfam" id="PF16113">
    <property type="entry name" value="ECH_2"/>
    <property type="match status" value="1"/>
</dbReference>